<comment type="similarity">
    <text evidence="1 6">Belongs to the methyltransferase superfamily. PrmA family.</text>
</comment>
<reference evidence="8" key="1">
    <citation type="journal article" date="2013" name="BMC Microbiol.">
        <title>Taxonomy and evolution of bacteriochlorophyll a-containing members of the OM60/NOR5 clade of marine gammaproteobacteria: description of Luminiphilus syltensis gen. nov., sp. nov., reclassification of Haliea rubra as Pseudohaliea rubra gen. nov., comb. nov., and emendation of Chromatocurvus halotolerans.</title>
        <authorList>
            <person name="Spring S."/>
            <person name="Riedel T."/>
            <person name="Sproer C."/>
            <person name="Yan S."/>
            <person name="Harder J."/>
            <person name="Fuchs B.M."/>
        </authorList>
    </citation>
    <scope>NUCLEOTIDE SEQUENCE [LARGE SCALE GENOMIC DNA]</scope>
    <source>
        <strain evidence="8">NOR51-B</strain>
    </source>
</reference>
<dbReference type="InterPro" id="IPR004498">
    <property type="entry name" value="Ribosomal_PrmA_MeTrfase"/>
</dbReference>
<dbReference type="NCBIfam" id="TIGR00406">
    <property type="entry name" value="prmA"/>
    <property type="match status" value="1"/>
</dbReference>
<keyword evidence="4 6" id="KW-0808">Transferase</keyword>
<dbReference type="GO" id="GO:0016279">
    <property type="term" value="F:protein-lysine N-methyltransferase activity"/>
    <property type="evidence" value="ECO:0007669"/>
    <property type="project" value="TreeGrafter"/>
</dbReference>
<dbReference type="PANTHER" id="PTHR43648">
    <property type="entry name" value="ELECTRON TRANSFER FLAVOPROTEIN BETA SUBUNIT LYSINE METHYLTRANSFERASE"/>
    <property type="match status" value="1"/>
</dbReference>
<dbReference type="InterPro" id="IPR050078">
    <property type="entry name" value="Ribosomal_L11_MeTrfase_PrmA"/>
</dbReference>
<evidence type="ECO:0000313" key="7">
    <source>
        <dbReference type="EMBL" id="EED36695.1"/>
    </source>
</evidence>
<gene>
    <name evidence="6 7" type="primary">prmA</name>
    <name evidence="7" type="ORF">NOR51B_2647</name>
</gene>
<dbReference type="CDD" id="cd02440">
    <property type="entry name" value="AdoMet_MTases"/>
    <property type="match status" value="1"/>
</dbReference>
<feature type="binding site" evidence="6">
    <location>
        <position position="189"/>
    </location>
    <ligand>
        <name>S-adenosyl-L-methionine</name>
        <dbReference type="ChEBI" id="CHEBI:59789"/>
    </ligand>
</feature>
<keyword evidence="2 6" id="KW-0963">Cytoplasm</keyword>
<dbReference type="PIRSF" id="PIRSF000401">
    <property type="entry name" value="RPL11_MTase"/>
    <property type="match status" value="1"/>
</dbReference>
<evidence type="ECO:0000256" key="5">
    <source>
        <dbReference type="ARBA" id="ARBA00022691"/>
    </source>
</evidence>
<proteinExistence type="inferred from homology"/>
<comment type="function">
    <text evidence="6">Methylates ribosomal protein L11.</text>
</comment>
<dbReference type="InterPro" id="IPR029063">
    <property type="entry name" value="SAM-dependent_MTases_sf"/>
</dbReference>
<dbReference type="RefSeq" id="WP_009021438.1">
    <property type="nucleotide sequence ID" value="NZ_DS999411.1"/>
</dbReference>
<feature type="binding site" evidence="6">
    <location>
        <position position="235"/>
    </location>
    <ligand>
        <name>S-adenosyl-L-methionine</name>
        <dbReference type="ChEBI" id="CHEBI:59789"/>
    </ligand>
</feature>
<accession>B8KW07</accession>
<dbReference type="Proteomes" id="UP000004699">
    <property type="component" value="Unassembled WGS sequence"/>
</dbReference>
<dbReference type="PANTHER" id="PTHR43648:SF1">
    <property type="entry name" value="ELECTRON TRANSFER FLAVOPROTEIN BETA SUBUNIT LYSINE METHYLTRANSFERASE"/>
    <property type="match status" value="1"/>
</dbReference>
<dbReference type="HAMAP" id="MF_00735">
    <property type="entry name" value="Methyltr_PrmA"/>
    <property type="match status" value="1"/>
</dbReference>
<organism evidence="7 8">
    <name type="scientific">Luminiphilus syltensis NOR5-1B</name>
    <dbReference type="NCBI Taxonomy" id="565045"/>
    <lineage>
        <taxon>Bacteria</taxon>
        <taxon>Pseudomonadati</taxon>
        <taxon>Pseudomonadota</taxon>
        <taxon>Gammaproteobacteria</taxon>
        <taxon>Cellvibrionales</taxon>
        <taxon>Halieaceae</taxon>
        <taxon>Luminiphilus</taxon>
    </lineage>
</organism>
<dbReference type="Pfam" id="PF06325">
    <property type="entry name" value="PrmA"/>
    <property type="match status" value="1"/>
</dbReference>
<comment type="catalytic activity">
    <reaction evidence="6">
        <text>L-lysyl-[protein] + 3 S-adenosyl-L-methionine = N(6),N(6),N(6)-trimethyl-L-lysyl-[protein] + 3 S-adenosyl-L-homocysteine + 3 H(+)</text>
        <dbReference type="Rhea" id="RHEA:54192"/>
        <dbReference type="Rhea" id="RHEA-COMP:9752"/>
        <dbReference type="Rhea" id="RHEA-COMP:13826"/>
        <dbReference type="ChEBI" id="CHEBI:15378"/>
        <dbReference type="ChEBI" id="CHEBI:29969"/>
        <dbReference type="ChEBI" id="CHEBI:57856"/>
        <dbReference type="ChEBI" id="CHEBI:59789"/>
        <dbReference type="ChEBI" id="CHEBI:61961"/>
    </reaction>
</comment>
<dbReference type="GO" id="GO:0005829">
    <property type="term" value="C:cytosol"/>
    <property type="evidence" value="ECO:0007669"/>
    <property type="project" value="TreeGrafter"/>
</dbReference>
<dbReference type="SUPFAM" id="SSF53335">
    <property type="entry name" value="S-adenosyl-L-methionine-dependent methyltransferases"/>
    <property type="match status" value="1"/>
</dbReference>
<keyword evidence="7" id="KW-0687">Ribonucleoprotein</keyword>
<dbReference type="EC" id="2.1.1.-" evidence="6"/>
<keyword evidence="3 6" id="KW-0489">Methyltransferase</keyword>
<evidence type="ECO:0000256" key="1">
    <source>
        <dbReference type="ARBA" id="ARBA00009741"/>
    </source>
</evidence>
<dbReference type="Gene3D" id="3.40.50.150">
    <property type="entry name" value="Vaccinia Virus protein VP39"/>
    <property type="match status" value="1"/>
</dbReference>
<dbReference type="eggNOG" id="COG2264">
    <property type="taxonomic scope" value="Bacteria"/>
</dbReference>
<keyword evidence="8" id="KW-1185">Reference proteome</keyword>
<evidence type="ECO:0000256" key="4">
    <source>
        <dbReference type="ARBA" id="ARBA00022679"/>
    </source>
</evidence>
<comment type="subcellular location">
    <subcellularLocation>
        <location evidence="6">Cytoplasm</location>
    </subcellularLocation>
</comment>
<dbReference type="EMBL" id="DS999411">
    <property type="protein sequence ID" value="EED36695.1"/>
    <property type="molecule type" value="Genomic_DNA"/>
</dbReference>
<feature type="binding site" evidence="6">
    <location>
        <position position="146"/>
    </location>
    <ligand>
        <name>S-adenosyl-L-methionine</name>
        <dbReference type="ChEBI" id="CHEBI:59789"/>
    </ligand>
</feature>
<evidence type="ECO:0000313" key="8">
    <source>
        <dbReference type="Proteomes" id="UP000004699"/>
    </source>
</evidence>
<dbReference type="GO" id="GO:0032259">
    <property type="term" value="P:methylation"/>
    <property type="evidence" value="ECO:0007669"/>
    <property type="project" value="UniProtKB-KW"/>
</dbReference>
<protein>
    <recommendedName>
        <fullName evidence="6">Ribosomal protein L11 methyltransferase</fullName>
        <shortName evidence="6">L11 Mtase</shortName>
        <ecNumber evidence="6">2.1.1.-</ecNumber>
    </recommendedName>
</protein>
<dbReference type="GO" id="GO:0005840">
    <property type="term" value="C:ribosome"/>
    <property type="evidence" value="ECO:0007669"/>
    <property type="project" value="UniProtKB-KW"/>
</dbReference>
<dbReference type="AlphaFoldDB" id="B8KW07"/>
<evidence type="ECO:0000256" key="3">
    <source>
        <dbReference type="ARBA" id="ARBA00022603"/>
    </source>
</evidence>
<sequence>MTDTTWQELRFDTVGPSVDALEDYLFSCGAAAVTLRDNADQPLLEPGPGETPIWDNVCVIALFPSGTPVADVLAGVPRELVNRIDTTVTEVEDQDWERAWMDSFHPMKMGDRLWICPSWTAPPEPEAVNILLDPGLAFGTGTHPTTAMCLGALDKIIQPGMRVVDYGCGTGILAIAALKLGATRALGVDNDPQALTASHQNAERNHVDPDRFAIVAPNDAAIDQWRGQSDLVVANILAGPLAELAPLLCDLLKPGGRLLLAGLLDHQMTALIDHYQPWLTLASENDLEEWVLLGGMTRP</sequence>
<evidence type="ECO:0000256" key="6">
    <source>
        <dbReference type="HAMAP-Rule" id="MF_00735"/>
    </source>
</evidence>
<dbReference type="STRING" id="565045.NOR51B_2647"/>
<keyword evidence="5 6" id="KW-0949">S-adenosyl-L-methionine</keyword>
<evidence type="ECO:0000256" key="2">
    <source>
        <dbReference type="ARBA" id="ARBA00022490"/>
    </source>
</evidence>
<keyword evidence="7" id="KW-0689">Ribosomal protein</keyword>
<name>B8KW07_9GAMM</name>
<dbReference type="OrthoDB" id="9785995at2"/>
<dbReference type="HOGENOM" id="CLU_049382_4_1_6"/>
<feature type="binding site" evidence="6">
    <location>
        <position position="167"/>
    </location>
    <ligand>
        <name>S-adenosyl-L-methionine</name>
        <dbReference type="ChEBI" id="CHEBI:59789"/>
    </ligand>
</feature>